<reference evidence="2 3" key="2">
    <citation type="journal article" date="2015" name="Genome Announc.">
        <title>Complete Genome Sequence of Hyperthermophilic Piezophilic Archaeon Palaeococcus pacificus DY20341T, Isolated from Deep-Sea Hydrothermal Sediments.</title>
        <authorList>
            <person name="Zeng X."/>
            <person name="Jebbar M."/>
            <person name="Shao Z."/>
        </authorList>
    </citation>
    <scope>NUCLEOTIDE SEQUENCE [LARGE SCALE GENOMIC DNA]</scope>
    <source>
        <strain evidence="2 3">DY20341</strain>
    </source>
</reference>
<organism evidence="2 3">
    <name type="scientific">Palaeococcus pacificus DY20341</name>
    <dbReference type="NCBI Taxonomy" id="1343739"/>
    <lineage>
        <taxon>Archaea</taxon>
        <taxon>Methanobacteriati</taxon>
        <taxon>Methanobacteriota</taxon>
        <taxon>Thermococci</taxon>
        <taxon>Thermococcales</taxon>
        <taxon>Thermococcaceae</taxon>
        <taxon>Palaeococcus</taxon>
    </lineage>
</organism>
<dbReference type="GeneID" id="24841593"/>
<dbReference type="AlphaFoldDB" id="A0A075LSF2"/>
<reference evidence="3" key="1">
    <citation type="submission" date="2013-06" db="EMBL/GenBank/DDBJ databases">
        <title>Complete Genome Sequence of Hyperthermophilic Palaeococcus pacificus DY20341T, Isolated from a Deep-Sea Hydrothermal Sediments.</title>
        <authorList>
            <person name="Zeng X."/>
            <person name="Shao Z."/>
        </authorList>
    </citation>
    <scope>NUCLEOTIDE SEQUENCE [LARGE SCALE GENOMIC DNA]</scope>
    <source>
        <strain evidence="3">DY20341</strain>
    </source>
</reference>
<feature type="domain" description="Transcription regulator PadR N-terminal" evidence="1">
    <location>
        <begin position="14"/>
        <end position="84"/>
    </location>
</feature>
<dbReference type="STRING" id="1343739.PAP_02310"/>
<sequence>MIRQILRGFMGLHILHHASKEPISGVFMMEELRRHGYNVSPGTLYPLLHKMEDMGLLKSCWKVENGKRVRFYEITPRGREVLEEGKKKVMELSKEILGDCDE</sequence>
<dbReference type="RefSeq" id="WP_048164505.1">
    <property type="nucleotide sequence ID" value="NZ_CP006019.1"/>
</dbReference>
<dbReference type="InterPro" id="IPR036388">
    <property type="entry name" value="WH-like_DNA-bd_sf"/>
</dbReference>
<dbReference type="InterPro" id="IPR052509">
    <property type="entry name" value="Metal_resp_DNA-bind_regulator"/>
</dbReference>
<dbReference type="PANTHER" id="PTHR33169:SF14">
    <property type="entry name" value="TRANSCRIPTIONAL REGULATOR RV3488"/>
    <property type="match status" value="1"/>
</dbReference>
<dbReference type="InterPro" id="IPR005149">
    <property type="entry name" value="Tscrpt_reg_PadR_N"/>
</dbReference>
<dbReference type="Proteomes" id="UP000027981">
    <property type="component" value="Chromosome"/>
</dbReference>
<dbReference type="InterPro" id="IPR036390">
    <property type="entry name" value="WH_DNA-bd_sf"/>
</dbReference>
<dbReference type="PANTHER" id="PTHR33169">
    <property type="entry name" value="PADR-FAMILY TRANSCRIPTIONAL REGULATOR"/>
    <property type="match status" value="1"/>
</dbReference>
<dbReference type="OrthoDB" id="56053at2157"/>
<dbReference type="KEGG" id="ppac:PAP_02310"/>
<dbReference type="HOGENOM" id="CLU_063440_3_2_2"/>
<evidence type="ECO:0000313" key="2">
    <source>
        <dbReference type="EMBL" id="AIF68892.1"/>
    </source>
</evidence>
<accession>A0A075LSF2</accession>
<keyword evidence="3" id="KW-1185">Reference proteome</keyword>
<gene>
    <name evidence="2" type="ORF">PAP_02310</name>
</gene>
<dbReference type="Gene3D" id="1.10.10.10">
    <property type="entry name" value="Winged helix-like DNA-binding domain superfamily/Winged helix DNA-binding domain"/>
    <property type="match status" value="1"/>
</dbReference>
<proteinExistence type="predicted"/>
<dbReference type="SUPFAM" id="SSF46785">
    <property type="entry name" value="Winged helix' DNA-binding domain"/>
    <property type="match status" value="1"/>
</dbReference>
<dbReference type="eggNOG" id="arCOG00001">
    <property type="taxonomic scope" value="Archaea"/>
</dbReference>
<dbReference type="Pfam" id="PF03551">
    <property type="entry name" value="PadR"/>
    <property type="match status" value="1"/>
</dbReference>
<evidence type="ECO:0000259" key="1">
    <source>
        <dbReference type="Pfam" id="PF03551"/>
    </source>
</evidence>
<name>A0A075LSF2_9EURY</name>
<evidence type="ECO:0000313" key="3">
    <source>
        <dbReference type="Proteomes" id="UP000027981"/>
    </source>
</evidence>
<dbReference type="EMBL" id="CP006019">
    <property type="protein sequence ID" value="AIF68892.1"/>
    <property type="molecule type" value="Genomic_DNA"/>
</dbReference>
<protein>
    <submittedName>
        <fullName evidence="2">PadR family transcriptional regulator</fullName>
    </submittedName>
</protein>